<dbReference type="InterPro" id="IPR051321">
    <property type="entry name" value="PHA/PHB_synthase"/>
</dbReference>
<dbReference type="InterPro" id="IPR029058">
    <property type="entry name" value="AB_hydrolase_fold"/>
</dbReference>
<dbReference type="PANTHER" id="PTHR36837">
    <property type="entry name" value="POLY(3-HYDROXYALKANOATE) POLYMERASE SUBUNIT PHAC"/>
    <property type="match status" value="1"/>
</dbReference>
<evidence type="ECO:0000256" key="5">
    <source>
        <dbReference type="SAM" id="MobiDB-lite"/>
    </source>
</evidence>
<dbReference type="GO" id="GO:0042619">
    <property type="term" value="P:poly-hydroxybutyrate biosynthetic process"/>
    <property type="evidence" value="ECO:0007669"/>
    <property type="project" value="InterPro"/>
</dbReference>
<dbReference type="OrthoDB" id="7208816at2"/>
<reference evidence="7 8" key="1">
    <citation type="submission" date="2016-10" db="EMBL/GenBank/DDBJ databases">
        <authorList>
            <person name="de Groot N.N."/>
        </authorList>
    </citation>
    <scope>NUCLEOTIDE SEQUENCE [LARGE SCALE GENOMIC DNA]</scope>
    <source>
        <strain evidence="7 8">CGMCC 1.6291</strain>
    </source>
</reference>
<dbReference type="STRING" id="406100.SAMN04488052_10282"/>
<comment type="subcellular location">
    <subcellularLocation>
        <location evidence="1">Cytoplasm</location>
    </subcellularLocation>
</comment>
<evidence type="ECO:0000259" key="6">
    <source>
        <dbReference type="Pfam" id="PF07167"/>
    </source>
</evidence>
<dbReference type="Proteomes" id="UP000199657">
    <property type="component" value="Unassembled WGS sequence"/>
</dbReference>
<dbReference type="GO" id="GO:0005737">
    <property type="term" value="C:cytoplasm"/>
    <property type="evidence" value="ECO:0007669"/>
    <property type="project" value="UniProtKB-SubCell"/>
</dbReference>
<evidence type="ECO:0000256" key="1">
    <source>
        <dbReference type="ARBA" id="ARBA00004496"/>
    </source>
</evidence>
<dbReference type="InterPro" id="IPR010941">
    <property type="entry name" value="PhaC_N"/>
</dbReference>
<feature type="domain" description="Poly-beta-hydroxybutyrate polymerase N-terminal" evidence="6">
    <location>
        <begin position="107"/>
        <end position="278"/>
    </location>
</feature>
<keyword evidence="2" id="KW-0963">Cytoplasm</keyword>
<organism evidence="7 8">
    <name type="scientific">Aquisalimonas asiatica</name>
    <dbReference type="NCBI Taxonomy" id="406100"/>
    <lineage>
        <taxon>Bacteria</taxon>
        <taxon>Pseudomonadati</taxon>
        <taxon>Pseudomonadota</taxon>
        <taxon>Gammaproteobacteria</taxon>
        <taxon>Chromatiales</taxon>
        <taxon>Ectothiorhodospiraceae</taxon>
        <taxon>Aquisalimonas</taxon>
    </lineage>
</organism>
<keyword evidence="3" id="KW-0808">Transferase</keyword>
<accession>A0A1H8RKM8</accession>
<dbReference type="PANTHER" id="PTHR36837:SF5">
    <property type="entry name" value="POLY-3-HYDROXYBUTYRATE SYNTHASE"/>
    <property type="match status" value="1"/>
</dbReference>
<dbReference type="NCBIfam" id="TIGR01838">
    <property type="entry name" value="PHA_synth_I"/>
    <property type="match status" value="1"/>
</dbReference>
<evidence type="ECO:0000313" key="7">
    <source>
        <dbReference type="EMBL" id="SEO66817.1"/>
    </source>
</evidence>
<dbReference type="GO" id="GO:0016746">
    <property type="term" value="F:acyltransferase activity"/>
    <property type="evidence" value="ECO:0007669"/>
    <property type="project" value="UniProtKB-KW"/>
</dbReference>
<evidence type="ECO:0000256" key="4">
    <source>
        <dbReference type="ARBA" id="ARBA00023315"/>
    </source>
</evidence>
<gene>
    <name evidence="7" type="ORF">SAMN04488052_10282</name>
</gene>
<protein>
    <submittedName>
        <fullName evidence="7">Polyhydroxyalkanoate synthase</fullName>
    </submittedName>
</protein>
<dbReference type="AlphaFoldDB" id="A0A1H8RKM8"/>
<dbReference type="EMBL" id="FOEG01000002">
    <property type="protein sequence ID" value="SEO66817.1"/>
    <property type="molecule type" value="Genomic_DNA"/>
</dbReference>
<dbReference type="Pfam" id="PF07167">
    <property type="entry name" value="PhaC_N"/>
    <property type="match status" value="1"/>
</dbReference>
<proteinExistence type="predicted"/>
<dbReference type="Gene3D" id="3.40.50.1820">
    <property type="entry name" value="alpha/beta hydrolase"/>
    <property type="match status" value="1"/>
</dbReference>
<dbReference type="InterPro" id="IPR010963">
    <property type="entry name" value="PHA_synth_I"/>
</dbReference>
<name>A0A1H8RKM8_9GAMM</name>
<dbReference type="RefSeq" id="WP_091641796.1">
    <property type="nucleotide sequence ID" value="NZ_FOEG01000002.1"/>
</dbReference>
<dbReference type="SUPFAM" id="SSF53474">
    <property type="entry name" value="alpha/beta-Hydrolases"/>
    <property type="match status" value="1"/>
</dbReference>
<evidence type="ECO:0000256" key="2">
    <source>
        <dbReference type="ARBA" id="ARBA00022490"/>
    </source>
</evidence>
<keyword evidence="4" id="KW-0012">Acyltransferase</keyword>
<sequence length="600" mass="68052">MSESQGQSSRIDPEKLSRSMMDVAGRSQELVKDFLARQQSSQNISGDEARHMMQLFQDFYARLVSDPATLVQAQMQFWQDYMALMQSTGLRMMGLEAESAVKPKPGDKRFRDARWEENPLFDFIKQSYLLTADHIHHTVAGVEGLDDKTRRKVDFYTRQFVNAMSPSNFVATNPEVLQKTIDTGGQNLLDGLNKLLEDLERGNGELKIRMTHPEAFEVGKDVAVTPGKVVYQNDLIQLIQYAPATKEVSKRPIIITPPWINKYYILDLRPENSVVRWLVEQGHTVFMISWRNPSPALANKRFDDYMLEGPLAAMDVVEEITGESELNMVGYCLGGTLLASTLAYCAETGDKRPQSATFFVTLLDFESPGDLELFIDEEQLEVLEKQMEERGVLKGSQMATAMNMLRDNDLIWSFFVNNYLHGQDPFPFDLLFWNQDSTNMPARMHSFYLRNMYLRNKLREPGGISLNGVPIDLSKVKVPAYYISTKEDHIAPWRATYSGARLLSSNVKFTLGMSGHIAGVVNPPSKNKYGYWTNPKSGKLPASPDDWMEKSAFNEGSWWPDWNNWLADKSGGKVAARKPGSKTHPPIEDAPGSYVRERHD</sequence>
<evidence type="ECO:0000256" key="3">
    <source>
        <dbReference type="ARBA" id="ARBA00022679"/>
    </source>
</evidence>
<keyword evidence="8" id="KW-1185">Reference proteome</keyword>
<feature type="region of interest" description="Disordered" evidence="5">
    <location>
        <begin position="570"/>
        <end position="600"/>
    </location>
</feature>
<evidence type="ECO:0000313" key="8">
    <source>
        <dbReference type="Proteomes" id="UP000199657"/>
    </source>
</evidence>